<evidence type="ECO:0000256" key="2">
    <source>
        <dbReference type="ARBA" id="ARBA00022490"/>
    </source>
</evidence>
<keyword evidence="2" id="KW-0963">Cytoplasm</keyword>
<dbReference type="Proteomes" id="UP001164746">
    <property type="component" value="Chromosome 12"/>
</dbReference>
<feature type="coiled-coil region" evidence="4">
    <location>
        <begin position="413"/>
        <end position="440"/>
    </location>
</feature>
<evidence type="ECO:0000256" key="4">
    <source>
        <dbReference type="SAM" id="Coils"/>
    </source>
</evidence>
<sequence length="451" mass="52151">MLTTMRRTIMEEVIHEYENILKCQIWCSPAEPMIVSPGRGIVKPIAFKPVVPNPKPTSTPKHFNEQVRKYSSHDDGYGSQDYGVTSSHNICHECIRTSDRADSVAASHMSRLSSNQIEGYIQTPSPSDSGVGELEAILKEKDAEINTLRDVMDKNERAIFQVYDEKRNGWIREIQEIRDEYEGKLKQLQRKQYKSDQVLNLQVFKLQQDKKTMKDEMDKLVAEKDDLAQKCEVFANETNALQAQMDDATWQGRRRSSPSDINGLHNEIDSLRHKLTAKSNEVLQLTGQLSDMKSRLEETSMHFDHHRCRADLSSESLQRMNNSGSDLEPDIPLCHCEKQIQTDLSKALTPERETLKPSLICEKDKEVIALREEVEKLRLDVLVNKEEHDKEKEQWLEEKNKVIMYQKQLQLNYVQMFRKNKVLEAEVEQLTLELESRDMKLMALNGEESVC</sequence>
<proteinExistence type="predicted"/>
<name>A0ABY7FLQ4_MYAAR</name>
<keyword evidence="7" id="KW-1185">Reference proteome</keyword>
<accession>A0ABY7FLQ4</accession>
<dbReference type="PANTHER" id="PTHR19354:SF2">
    <property type="entry name" value="LEUCINE-RICH REPEAT-CONTAINING PROTEIN DDB_G0290503"/>
    <property type="match status" value="1"/>
</dbReference>
<dbReference type="InterPro" id="IPR045329">
    <property type="entry name" value="LZTS"/>
</dbReference>
<comment type="subcellular location">
    <subcellularLocation>
        <location evidence="1">Cytoplasm</location>
    </subcellularLocation>
</comment>
<evidence type="ECO:0000313" key="7">
    <source>
        <dbReference type="Proteomes" id="UP001164746"/>
    </source>
</evidence>
<feature type="region of interest" description="Disordered" evidence="5">
    <location>
        <begin position="246"/>
        <end position="265"/>
    </location>
</feature>
<reference evidence="6" key="1">
    <citation type="submission" date="2022-11" db="EMBL/GenBank/DDBJ databases">
        <title>Centuries of genome instability and evolution in soft-shell clam transmissible cancer (bioRxiv).</title>
        <authorList>
            <person name="Hart S.F.M."/>
            <person name="Yonemitsu M.A."/>
            <person name="Giersch R.M."/>
            <person name="Beal B.F."/>
            <person name="Arriagada G."/>
            <person name="Davis B.W."/>
            <person name="Ostrander E.A."/>
            <person name="Goff S.P."/>
            <person name="Metzger M.J."/>
        </authorList>
    </citation>
    <scope>NUCLEOTIDE SEQUENCE</scope>
    <source>
        <strain evidence="6">MELC-2E11</strain>
        <tissue evidence="6">Siphon/mantle</tissue>
    </source>
</reference>
<organism evidence="6 7">
    <name type="scientific">Mya arenaria</name>
    <name type="common">Soft-shell clam</name>
    <dbReference type="NCBI Taxonomy" id="6604"/>
    <lineage>
        <taxon>Eukaryota</taxon>
        <taxon>Metazoa</taxon>
        <taxon>Spiralia</taxon>
        <taxon>Lophotrochozoa</taxon>
        <taxon>Mollusca</taxon>
        <taxon>Bivalvia</taxon>
        <taxon>Autobranchia</taxon>
        <taxon>Heteroconchia</taxon>
        <taxon>Euheterodonta</taxon>
        <taxon>Imparidentia</taxon>
        <taxon>Neoheterodontei</taxon>
        <taxon>Myida</taxon>
        <taxon>Myoidea</taxon>
        <taxon>Myidae</taxon>
        <taxon>Mya</taxon>
    </lineage>
</organism>
<dbReference type="EMBL" id="CP111023">
    <property type="protein sequence ID" value="WAR22274.1"/>
    <property type="molecule type" value="Genomic_DNA"/>
</dbReference>
<evidence type="ECO:0000256" key="1">
    <source>
        <dbReference type="ARBA" id="ARBA00004496"/>
    </source>
</evidence>
<evidence type="ECO:0000256" key="3">
    <source>
        <dbReference type="ARBA" id="ARBA00023054"/>
    </source>
</evidence>
<keyword evidence="3 4" id="KW-0175">Coiled coil</keyword>
<gene>
    <name evidence="6" type="ORF">MAR_016248</name>
</gene>
<dbReference type="PANTHER" id="PTHR19354">
    <property type="entry name" value="ZIPPER PUTATIVE TUMOR SUPPRESSOR 2 HOMOLOG-LIKE PROTEIN-RELATED"/>
    <property type="match status" value="1"/>
</dbReference>
<feature type="coiled-coil region" evidence="4">
    <location>
        <begin position="138"/>
        <end position="237"/>
    </location>
</feature>
<evidence type="ECO:0000256" key="5">
    <source>
        <dbReference type="SAM" id="MobiDB-lite"/>
    </source>
</evidence>
<protein>
    <submittedName>
        <fullName evidence="6">LZTS2-like protein</fullName>
    </submittedName>
</protein>
<evidence type="ECO:0000313" key="6">
    <source>
        <dbReference type="EMBL" id="WAR22274.1"/>
    </source>
</evidence>
<dbReference type="Pfam" id="PF06818">
    <property type="entry name" value="Fez1"/>
    <property type="match status" value="1"/>
</dbReference>